<dbReference type="Proteomes" id="UP000273263">
    <property type="component" value="Segment"/>
</dbReference>
<dbReference type="EMBL" id="LT896729">
    <property type="protein sequence ID" value="SNB50657.1"/>
    <property type="molecule type" value="Genomic_DNA"/>
</dbReference>
<organismHost>
    <name type="scientific">Microtus agrestis</name>
    <name type="common">Short-tailed field vole</name>
    <dbReference type="NCBI Taxonomy" id="29092"/>
</organismHost>
<organismHost>
    <name type="scientific">Homo sapiens</name>
    <name type="common">Human</name>
    <dbReference type="NCBI Taxonomy" id="9606"/>
</organismHost>
<dbReference type="EMBL" id="LT993230">
    <property type="protein sequence ID" value="SPN68613.1"/>
    <property type="molecule type" value="Genomic_DNA"/>
</dbReference>
<sequence length="75" mass="8406">MVIIPGVRCLSLLFLRRRCPLHIISAFTLLAINALILGHTISPVDLSFTICGYEIRSIFDSETDTIVKFNDIISQ</sequence>
<evidence type="ECO:0000313" key="11">
    <source>
        <dbReference type="EMBL" id="SNB53193.1"/>
    </source>
</evidence>
<dbReference type="EMBL" id="LT896728">
    <property type="protein sequence ID" value="SNB53193.1"/>
    <property type="molecule type" value="Genomic_DNA"/>
</dbReference>
<feature type="transmembrane region" description="Helical" evidence="1">
    <location>
        <begin position="21"/>
        <end position="41"/>
    </location>
</feature>
<dbReference type="EMBL" id="LT993226">
    <property type="protein sequence ID" value="SPN68055.1"/>
    <property type="molecule type" value="Genomic_DNA"/>
</dbReference>
<organismHost>
    <name type="scientific">Loxodonta africana</name>
    <name type="common">African elephant</name>
    <dbReference type="NCBI Taxonomy" id="9785"/>
</organismHost>
<gene>
    <name evidence="2" type="primary">gCPXV0017</name>
</gene>
<dbReference type="Proteomes" id="UP000267117">
    <property type="component" value="Segment"/>
</dbReference>
<dbReference type="EMBL" id="LT993231">
    <property type="protein sequence ID" value="SPN68895.1"/>
    <property type="molecule type" value="Genomic_DNA"/>
</dbReference>
<evidence type="ECO:0000313" key="14">
    <source>
        <dbReference type="EMBL" id="SNB58139.1"/>
    </source>
</evidence>
<dbReference type="EMBL" id="LT896726">
    <property type="protein sequence ID" value="SNB50750.1"/>
    <property type="molecule type" value="Genomic_DNA"/>
</dbReference>
<proteinExistence type="predicted"/>
<reference evidence="4" key="3">
    <citation type="submission" date="2017-06" db="EMBL/GenBank/DDBJ databases">
        <authorList>
            <person name="Kim H.J."/>
            <person name="Triplett B.A."/>
        </authorList>
    </citation>
    <scope>NUCLEOTIDE SEQUENCE</scope>
    <source>
        <strain evidence="6">Ger/2007/Vole</strain>
        <strain evidence="7">Ger/2010/Alpaca</strain>
        <strain evidence="8">Ger/2010/Cat</strain>
        <strain evidence="4">Ger/2010/Racoon</strain>
        <strain evidence="11">Ger/2010/Rat</strain>
        <strain evidence="9">Ger/2012/Alpaca</strain>
        <strain evidence="5">Ger/2013/Alpaca</strain>
        <strain evidence="14">Ger/2014/Cat1</strain>
        <strain evidence="13">Ger/2014/Cat2</strain>
        <strain evidence="15">Ger/2015/Cat2</strain>
        <strain evidence="10">Ger/2015/Cat4</strain>
        <strain evidence="12">Ger/2015/Human1</strain>
        <strain evidence="21">Ger/2017/Alpaca2</strain>
    </source>
</reference>
<evidence type="ECO:0000313" key="10">
    <source>
        <dbReference type="EMBL" id="SNB50871.1"/>
    </source>
</evidence>
<evidence type="ECO:0000313" key="8">
    <source>
        <dbReference type="EMBL" id="SNB50657.1"/>
    </source>
</evidence>
<dbReference type="EMBL" id="LT896730">
    <property type="protein sequence ID" value="SNB48384.1"/>
    <property type="molecule type" value="Genomic_DNA"/>
</dbReference>
<evidence type="ECO:0000313" key="18">
    <source>
        <dbReference type="EMBL" id="SPN68613.1"/>
    </source>
</evidence>
<dbReference type="EMBL" id="LT896725">
    <property type="protein sequence ID" value="SNB57038.1"/>
    <property type="molecule type" value="Genomic_DNA"/>
</dbReference>
<reference evidence="16" key="4">
    <citation type="submission" date="2018-04" db="EMBL/GenBank/DDBJ databases">
        <authorList>
            <person name="Go L.Y."/>
            <person name="Mitchell J.A."/>
        </authorList>
    </citation>
    <scope>NUCLEOTIDE SEQUENCE</scope>
    <source>
        <strain evidence="16">Ger/2014/Human</strain>
        <strain evidence="20">Ger/2015/Human2</strain>
        <strain evidence="19">Ger/2015/Prairie-dog</strain>
        <strain evidence="18">Ger/2017/Alpaca1</strain>
        <strain evidence="17">Ger/2017/common vole FMEimka</strain>
    </source>
</reference>
<reference evidence="21" key="5">
    <citation type="submission" date="2018-04" db="EMBL/GenBank/DDBJ databases">
        <authorList>
            <consortium name="IVD NGS Lab"/>
        </authorList>
    </citation>
    <scope>NUCLEOTIDE SEQUENCE [LARGE SCALE GENOMIC DNA]</scope>
    <source>
        <strain evidence="21">Ger/2017/Alpaca2</strain>
    </source>
</reference>
<dbReference type="EMBL" id="LT896723">
    <property type="protein sequence ID" value="SNB58139.1"/>
    <property type="molecule type" value="Genomic_DNA"/>
</dbReference>
<dbReference type="EMBL" id="LT896720">
    <property type="protein sequence ID" value="SNB53678.1"/>
    <property type="molecule type" value="Genomic_DNA"/>
</dbReference>
<dbReference type="Proteomes" id="UP000267787">
    <property type="component" value="Segment"/>
</dbReference>
<dbReference type="EMBL" id="LT896722">
    <property type="protein sequence ID" value="SNB49491.1"/>
    <property type="molecule type" value="Genomic_DNA"/>
</dbReference>
<reference evidence="2" key="2">
    <citation type="submission" date="2015-05" db="EMBL/GenBank/DDBJ databases">
        <title>Utilizing next-generation sequencing to resolve the backbone and inform taxonomy of the Core Goodeniaceae.</title>
        <authorList>
            <person name="Michener P.S."/>
            <person name="Gardner A.G."/>
            <person name="Jabaily R.S."/>
            <person name="Sessa E."/>
        </authorList>
    </citation>
    <scope>NUCLEOTIDE SEQUENCE</scope>
    <source>
        <strain evidence="3">FM2292</strain>
        <strain evidence="2">RatPox09</strain>
    </source>
</reference>
<dbReference type="EMBL" id="LN864566">
    <property type="protein sequence ID" value="CRL87008.1"/>
    <property type="molecule type" value="Genomic_DNA"/>
</dbReference>
<evidence type="ECO:0000313" key="7">
    <source>
        <dbReference type="EMBL" id="SNB50640.1"/>
    </source>
</evidence>
<evidence type="ECO:0000256" key="1">
    <source>
        <dbReference type="SAM" id="Phobius"/>
    </source>
</evidence>
<evidence type="ECO:0000313" key="21">
    <source>
        <dbReference type="EMBL" id="SPQ84427.1"/>
    </source>
</evidence>
<evidence type="ECO:0000313" key="3">
    <source>
        <dbReference type="EMBL" id="CRL87008.1"/>
    </source>
</evidence>
<dbReference type="Proteomes" id="UP000278652">
    <property type="component" value="Segment"/>
</dbReference>
<dbReference type="Proteomes" id="UP000164362">
    <property type="component" value="Segment"/>
</dbReference>
<organismHost>
    <name type="scientific">Apodemus sylvaticus</name>
    <name type="common">European woodmouse</name>
    <dbReference type="NCBI Taxonomy" id="10129"/>
</organismHost>
<organismHost>
    <name type="scientific">Mus musculus</name>
    <name type="common">Mouse</name>
    <dbReference type="NCBI Taxonomy" id="10090"/>
</organismHost>
<dbReference type="Proteomes" id="UP000269844">
    <property type="component" value="Segment"/>
</dbReference>
<organismHost>
    <name type="scientific">Felis catus</name>
    <name type="common">Cat</name>
    <name type="synonym">Felis silvestris catus</name>
    <dbReference type="NCBI Taxonomy" id="9685"/>
</organismHost>
<dbReference type="Proteomes" id="UP000276188">
    <property type="component" value="Segment"/>
</dbReference>
<dbReference type="EMBL" id="LN864565">
    <property type="protein sequence ID" value="CRL86712.1"/>
    <property type="molecule type" value="Genomic_DNA"/>
</dbReference>
<evidence type="ECO:0000313" key="4">
    <source>
        <dbReference type="EMBL" id="SNB48384.1"/>
    </source>
</evidence>
<keyword evidence="1" id="KW-0472">Membrane</keyword>
<dbReference type="EMBL" id="LT993232">
    <property type="protein sequence ID" value="SPN69172.1"/>
    <property type="molecule type" value="Genomic_DNA"/>
</dbReference>
<dbReference type="Proteomes" id="UP000277211">
    <property type="component" value="Segment"/>
</dbReference>
<dbReference type="Proteomes" id="UP000274633">
    <property type="component" value="Segment"/>
</dbReference>
<evidence type="ECO:0000313" key="12">
    <source>
        <dbReference type="EMBL" id="SNB53678.1"/>
    </source>
</evidence>
<keyword evidence="1" id="KW-1133">Transmembrane helix</keyword>
<dbReference type="Proteomes" id="UP000269688">
    <property type="component" value="Segment"/>
</dbReference>
<evidence type="ECO:0000313" key="9">
    <source>
        <dbReference type="EMBL" id="SNB50750.1"/>
    </source>
</evidence>
<dbReference type="Proteomes" id="UP000270432">
    <property type="component" value="Segment"/>
</dbReference>
<dbReference type="EMBL" id="LT896718">
    <property type="protein sequence ID" value="SNB50640.1"/>
    <property type="molecule type" value="Genomic_DNA"/>
</dbReference>
<dbReference type="Proteomes" id="UP000271295">
    <property type="component" value="Segment"/>
</dbReference>
<dbReference type="Proteomes" id="UP000154367">
    <property type="component" value="Segment"/>
</dbReference>
<dbReference type="Proteomes" id="UP000280293">
    <property type="component" value="Segment"/>
</dbReference>
<evidence type="ECO:0000313" key="13">
    <source>
        <dbReference type="EMBL" id="SNB57038.1"/>
    </source>
</evidence>
<dbReference type="EMBL" id="LT896719">
    <property type="protein sequence ID" value="SNB49100.1"/>
    <property type="molecule type" value="Genomic_DNA"/>
</dbReference>
<organism evidence="2">
    <name type="scientific">Cowpox virus</name>
    <name type="common">CPV</name>
    <dbReference type="NCBI Taxonomy" id="10243"/>
    <lineage>
        <taxon>Viruses</taxon>
        <taxon>Varidnaviria</taxon>
        <taxon>Bamfordvirae</taxon>
        <taxon>Nucleocytoviricota</taxon>
        <taxon>Pokkesviricetes</taxon>
        <taxon>Chitovirales</taxon>
        <taxon>Poxviridae</taxon>
        <taxon>Chordopoxvirinae</taxon>
        <taxon>Orthopoxvirus</taxon>
        <taxon>Orthopoxvirus cowpox</taxon>
    </lineage>
</organism>
<evidence type="ECO:0000313" key="19">
    <source>
        <dbReference type="EMBL" id="SPN68895.1"/>
    </source>
</evidence>
<dbReference type="Proteomes" id="UP000277503">
    <property type="component" value="Segment"/>
</dbReference>
<name>A0A0K2YS21_COWPX</name>
<evidence type="ECO:0000313" key="6">
    <source>
        <dbReference type="EMBL" id="SNB49491.1"/>
    </source>
</evidence>
<dbReference type="Proteomes" id="UP000269429">
    <property type="component" value="Genome"/>
</dbReference>
<dbReference type="Proteomes" id="UP000279758">
    <property type="component" value="Segment"/>
</dbReference>
<organismHost>
    <name type="scientific">Myodes glareolus</name>
    <name type="common">Bank vole</name>
    <name type="synonym">Clethrionomys glareolus</name>
    <dbReference type="NCBI Taxonomy" id="447135"/>
</organismHost>
<evidence type="ECO:0000313" key="15">
    <source>
        <dbReference type="EMBL" id="SNB74022.1"/>
    </source>
</evidence>
<organismHost>
    <name type="scientific">Bos taurus</name>
    <name type="common">Bovine</name>
    <dbReference type="NCBI Taxonomy" id="9913"/>
</organismHost>
<dbReference type="Proteomes" id="UP000279063">
    <property type="component" value="Segment"/>
</dbReference>
<dbReference type="EMBL" id="LT993228">
    <property type="protein sequence ID" value="SPN68334.1"/>
    <property type="molecule type" value="Genomic_DNA"/>
</dbReference>
<dbReference type="Proteomes" id="UP000275471">
    <property type="component" value="Segment"/>
</dbReference>
<accession>A0A0K2YS21</accession>
<dbReference type="EMBL" id="LT896732">
    <property type="protein sequence ID" value="SPQ84427.1"/>
    <property type="molecule type" value="Genomic_DNA"/>
</dbReference>
<dbReference type="EMBL" id="LT896731">
    <property type="protein sequence ID" value="SNB50871.1"/>
    <property type="molecule type" value="Genomic_DNA"/>
</dbReference>
<dbReference type="Proteomes" id="UP000272949">
    <property type="component" value="Segment"/>
</dbReference>
<evidence type="ECO:0000313" key="17">
    <source>
        <dbReference type="EMBL" id="SPN68334.1"/>
    </source>
</evidence>
<evidence type="ECO:0000313" key="16">
    <source>
        <dbReference type="EMBL" id="SPN68055.1"/>
    </source>
</evidence>
<evidence type="ECO:0000313" key="2">
    <source>
        <dbReference type="EMBL" id="CRL86712.1"/>
    </source>
</evidence>
<reference evidence="2" key="1">
    <citation type="journal article" date="2015" name="J. Virol.">
        <title>Out of the reservoir: Phenotypic and genotypic characterization of a novel cowpox virus isolated from a common vole.</title>
        <authorList>
            <person name="Hoffmann D."/>
            <person name="Franke A."/>
            <person name="Jenckel M."/>
            <person name="Tamosiunaite A."/>
            <person name="Schluckebier J."/>
            <person name="Granzow H."/>
            <person name="Hoffmann B."/>
            <person name="Fischer S."/>
            <person name="Ulrich R.G."/>
            <person name="Hoper D."/>
            <person name="Goller K."/>
            <person name="Osterrieder N."/>
            <person name="Beer M."/>
        </authorList>
    </citation>
    <scope>NUCLEOTIDE SEQUENCE [LARGE SCALE GENOMIC DNA]</scope>
    <source>
        <strain evidence="3">FM2292</strain>
        <strain evidence="2">RatPox09</strain>
    </source>
</reference>
<evidence type="ECO:0000313" key="5">
    <source>
        <dbReference type="EMBL" id="SNB49100.1"/>
    </source>
</evidence>
<evidence type="ECO:0000313" key="20">
    <source>
        <dbReference type="EMBL" id="SPN69172.1"/>
    </source>
</evidence>
<keyword evidence="1" id="KW-0812">Transmembrane</keyword>
<dbReference type="EMBL" id="LT896727">
    <property type="protein sequence ID" value="SNB74022.1"/>
    <property type="molecule type" value="Genomic_DNA"/>
</dbReference>
<protein>
    <submittedName>
        <fullName evidence="2">Uncharacterized protein</fullName>
    </submittedName>
</protein>